<keyword evidence="3" id="KW-1185">Reference proteome</keyword>
<evidence type="ECO:0000256" key="1">
    <source>
        <dbReference type="SAM" id="MobiDB-lite"/>
    </source>
</evidence>
<proteinExistence type="predicted"/>
<gene>
    <name evidence="2" type="ORF">PVK06_014988</name>
</gene>
<evidence type="ECO:0000313" key="2">
    <source>
        <dbReference type="EMBL" id="KAK5831193.1"/>
    </source>
</evidence>
<protein>
    <submittedName>
        <fullName evidence="2">Uncharacterized protein</fullName>
    </submittedName>
</protein>
<evidence type="ECO:0000313" key="3">
    <source>
        <dbReference type="Proteomes" id="UP001358586"/>
    </source>
</evidence>
<dbReference type="EMBL" id="JARKNE010000005">
    <property type="protein sequence ID" value="KAK5831193.1"/>
    <property type="molecule type" value="Genomic_DNA"/>
</dbReference>
<feature type="region of interest" description="Disordered" evidence="1">
    <location>
        <begin position="103"/>
        <end position="138"/>
    </location>
</feature>
<accession>A0ABR0PVY3</accession>
<organism evidence="2 3">
    <name type="scientific">Gossypium arboreum</name>
    <name type="common">Tree cotton</name>
    <name type="synonym">Gossypium nanking</name>
    <dbReference type="NCBI Taxonomy" id="29729"/>
    <lineage>
        <taxon>Eukaryota</taxon>
        <taxon>Viridiplantae</taxon>
        <taxon>Streptophyta</taxon>
        <taxon>Embryophyta</taxon>
        <taxon>Tracheophyta</taxon>
        <taxon>Spermatophyta</taxon>
        <taxon>Magnoliopsida</taxon>
        <taxon>eudicotyledons</taxon>
        <taxon>Gunneridae</taxon>
        <taxon>Pentapetalae</taxon>
        <taxon>rosids</taxon>
        <taxon>malvids</taxon>
        <taxon>Malvales</taxon>
        <taxon>Malvaceae</taxon>
        <taxon>Malvoideae</taxon>
        <taxon>Gossypium</taxon>
    </lineage>
</organism>
<name>A0ABR0PVY3_GOSAR</name>
<dbReference type="Proteomes" id="UP001358586">
    <property type="component" value="Chromosome 5"/>
</dbReference>
<reference evidence="2 3" key="1">
    <citation type="submission" date="2023-03" db="EMBL/GenBank/DDBJ databases">
        <title>WGS of Gossypium arboreum.</title>
        <authorList>
            <person name="Yu D."/>
        </authorList>
    </citation>
    <scope>NUCLEOTIDE SEQUENCE [LARGE SCALE GENOMIC DNA]</scope>
    <source>
        <tissue evidence="2">Leaf</tissue>
    </source>
</reference>
<comment type="caution">
    <text evidence="2">The sequence shown here is derived from an EMBL/GenBank/DDBJ whole genome shotgun (WGS) entry which is preliminary data.</text>
</comment>
<sequence>MEKIVCVRLSSSGCIGCSTKKLYCRPEEPPNPDDPIMDVKGMAVNLSRGTNESWKDKLMANSAVGEKHQKEEKDAKSRGQFVRMVVFEDIGKPLISKFRIDSRLREEGKNNDGEGGWHRGGQHDQEIEDKRGKEKIPE</sequence>